<accession>A0ABV8Q7R8</accession>
<keyword evidence="2" id="KW-1185">Reference proteome</keyword>
<dbReference type="RefSeq" id="WP_390229765.1">
    <property type="nucleotide sequence ID" value="NZ_JBHSCN010000006.1"/>
</dbReference>
<evidence type="ECO:0000313" key="2">
    <source>
        <dbReference type="Proteomes" id="UP001595900"/>
    </source>
</evidence>
<gene>
    <name evidence="1" type="ORF">ACFOYW_13350</name>
</gene>
<organism evidence="1 2">
    <name type="scientific">Gryllotalpicola reticulitermitis</name>
    <dbReference type="NCBI Taxonomy" id="1184153"/>
    <lineage>
        <taxon>Bacteria</taxon>
        <taxon>Bacillati</taxon>
        <taxon>Actinomycetota</taxon>
        <taxon>Actinomycetes</taxon>
        <taxon>Micrococcales</taxon>
        <taxon>Microbacteriaceae</taxon>
        <taxon>Gryllotalpicola</taxon>
    </lineage>
</organism>
<sequence>MIVFPTSRSEFLHNFIAEALRSGESPFDAAMMAADAWGEANA</sequence>
<reference evidence="2" key="1">
    <citation type="journal article" date="2019" name="Int. J. Syst. Evol. Microbiol.">
        <title>The Global Catalogue of Microorganisms (GCM) 10K type strain sequencing project: providing services to taxonomists for standard genome sequencing and annotation.</title>
        <authorList>
            <consortium name="The Broad Institute Genomics Platform"/>
            <consortium name="The Broad Institute Genome Sequencing Center for Infectious Disease"/>
            <person name="Wu L."/>
            <person name="Ma J."/>
        </authorList>
    </citation>
    <scope>NUCLEOTIDE SEQUENCE [LARGE SCALE GENOMIC DNA]</scope>
    <source>
        <strain evidence="2">CGMCC 1.10363</strain>
    </source>
</reference>
<protein>
    <submittedName>
        <fullName evidence="1">Uncharacterized protein</fullName>
    </submittedName>
</protein>
<dbReference type="Proteomes" id="UP001595900">
    <property type="component" value="Unassembled WGS sequence"/>
</dbReference>
<dbReference type="EMBL" id="JBHSCN010000006">
    <property type="protein sequence ID" value="MFC4244360.1"/>
    <property type="molecule type" value="Genomic_DNA"/>
</dbReference>
<name>A0ABV8Q7R8_9MICO</name>
<proteinExistence type="predicted"/>
<evidence type="ECO:0000313" key="1">
    <source>
        <dbReference type="EMBL" id="MFC4244360.1"/>
    </source>
</evidence>
<comment type="caution">
    <text evidence="1">The sequence shown here is derived from an EMBL/GenBank/DDBJ whole genome shotgun (WGS) entry which is preliminary data.</text>
</comment>